<feature type="domain" description="Secretion system C-terminal sorting" evidence="3">
    <location>
        <begin position="1278"/>
        <end position="1352"/>
    </location>
</feature>
<dbReference type="RefSeq" id="WP_324178364.1">
    <property type="nucleotide sequence ID" value="NZ_BAABAW010000016.1"/>
</dbReference>
<accession>A0ABU5ZSF9</accession>
<feature type="signal peptide" evidence="2">
    <location>
        <begin position="1"/>
        <end position="22"/>
    </location>
</feature>
<evidence type="ECO:0000313" key="4">
    <source>
        <dbReference type="EMBL" id="MEB3344317.1"/>
    </source>
</evidence>
<dbReference type="NCBIfam" id="TIGR04183">
    <property type="entry name" value="Por_Secre_tail"/>
    <property type="match status" value="1"/>
</dbReference>
<evidence type="ECO:0000313" key="5">
    <source>
        <dbReference type="Proteomes" id="UP001327027"/>
    </source>
</evidence>
<dbReference type="Gene3D" id="2.60.40.740">
    <property type="match status" value="2"/>
</dbReference>
<comment type="caution">
    <text evidence="4">The sequence shown here is derived from an EMBL/GenBank/DDBJ whole genome shotgun (WGS) entry which is preliminary data.</text>
</comment>
<reference evidence="4 5" key="1">
    <citation type="journal article" date="2013" name="Int. J. Syst. Evol. Microbiol.">
        <title>Aquimarina gracilis sp. nov., isolated from the gut microflora of a mussel, Mytilus coruscus, and emended description of Aquimarina spongiae.</title>
        <authorList>
            <person name="Park S.C."/>
            <person name="Choe H.N."/>
            <person name="Baik K.S."/>
            <person name="Seong C.N."/>
        </authorList>
    </citation>
    <scope>NUCLEOTIDE SEQUENCE [LARGE SCALE GENOMIC DNA]</scope>
    <source>
        <strain evidence="4 5">PSC32</strain>
    </source>
</reference>
<dbReference type="Proteomes" id="UP001327027">
    <property type="component" value="Unassembled WGS sequence"/>
</dbReference>
<sequence length="1354" mass="151187">MKTISKNSLRFLFIIFSCTLFAQQTRIKISDYQYNSTFNNGRCDEYLRVTAHFSSGEPSRTFIDYSGTTNVEDREYLLQGVVNRLDVSVYARDQVPGNFFTRCRNGNEIIRETYQIPVDPNACLMSSIAHANNYTDQVTQSFSFNYQVIPDPQIDIDGTFNIEDNVIGYEESFVLSADEDFNENIYQWQYGFNGFDDWINIPRAPNHTLNIRMIDFLDASVIGREVFFRVAPCDASDTSNVISKRIRDYNQMTKINISDYFFRNPRYRDGRCAGSIRVTAIMKDGSRKTLERNSARRAKRFESRVFYLEGDLERIEVRMFGRDASRLGCRFGRSRNRARRTFNIYPDEQIPCNSGTFYESIESRNGDTRLTLSFDYKVTPMPKVIRPTASNIIGYEDVTSLSAQEGFNDNVYNWQYSFLEGTPPFEWIDLPGVPSPTLEIILADIFDESVIGKEIFFRTSACDNEGTQNIVGYQIRRSAPHIIDVATKPVSCYDAQDGEVTLTFNRPLREGDLFGFSISDQSDPDGDIIANANNISAFDSENKLTIDNLPPSTTNFLIEALGTYYGETYFTGAPNHSATFVINRPDPVAFVDEPADHTTNVFCFGGQDGSITINAVGGIGDYEYLLRKEDEAWDENEWTSFAESAQHIVENLFPGTYYIKIRDGNECVAKRQTTLNGEITLGEEIIKRVVISQPEAPLFVTTEILNAPTAHGFEDGRILATITGGTAINGDRYEFEWRDENNNVITTTNAIYNEGQGYLVTLHSVGDGQYTIVARDANYSAATNKEGCTMTSKSITLLQPPPIEISIRVVPISCNATNTYSDNIDTNYDGVADQFQDGVLVATVTGGVPFDIENPDYSVPVPTNAEGELVPYFYDWKIQLPDGTWQEISNNDAYIDFLDTATNYSLNVTDKNGIRLGTYLPIINADGSQSYTISETIDVVEYLPQPEVLEIEFMKSNVTCSSGDNATLEAIVTGGVAPYVYEWSNGKTTKTINNLIAGTYLVFVTDANGCQIEGTAVIEQPNDIVIEPTIVVPPSCFEGNDGQIGINVTGGMPPYTYLWNTGVTSNNLQGLSAGTYRVEIIDAAGCRTFYEETLSNPEPVKVNLGGNRALCGDQSLVLDISIDDPEALYSWTSTNGFTSSDNIVSLTETGTYTATVTTGSGCTGIGEVIVEAFDRPIDSNFYITTQAYTDEDVILVNVSNPIGEIVEWSVPEGTEIISKKDEELVLRFENEGAYTINMRSYQGECYQDFEKNILVQPGLEAPQSSESIRRNFIEEFILYPNPNTGAFKTKISLKDNSNINVKIIDLVSGATMHERKESDDKEFLLDYSLSLSTGVYLMLLETPNGSETRKLIFR</sequence>
<organism evidence="4 5">
    <name type="scientific">Aquimarina gracilis</name>
    <dbReference type="NCBI Taxonomy" id="874422"/>
    <lineage>
        <taxon>Bacteria</taxon>
        <taxon>Pseudomonadati</taxon>
        <taxon>Bacteroidota</taxon>
        <taxon>Flavobacteriia</taxon>
        <taxon>Flavobacteriales</taxon>
        <taxon>Flavobacteriaceae</taxon>
        <taxon>Aquimarina</taxon>
    </lineage>
</organism>
<name>A0ABU5ZSF9_9FLAO</name>
<dbReference type="Pfam" id="PF18962">
    <property type="entry name" value="Por_Secre_tail"/>
    <property type="match status" value="1"/>
</dbReference>
<keyword evidence="1 2" id="KW-0732">Signal</keyword>
<feature type="chain" id="PRO_5045057702" evidence="2">
    <location>
        <begin position="23"/>
        <end position="1354"/>
    </location>
</feature>
<gene>
    <name evidence="4" type="ORF">U6A24_02535</name>
</gene>
<protein>
    <submittedName>
        <fullName evidence="4">T9SS type A sorting domain-containing protein</fullName>
    </submittedName>
</protein>
<evidence type="ECO:0000256" key="1">
    <source>
        <dbReference type="ARBA" id="ARBA00022729"/>
    </source>
</evidence>
<evidence type="ECO:0000256" key="2">
    <source>
        <dbReference type="SAM" id="SignalP"/>
    </source>
</evidence>
<keyword evidence="5" id="KW-1185">Reference proteome</keyword>
<dbReference type="InterPro" id="IPR025667">
    <property type="entry name" value="SprB_repeat"/>
</dbReference>
<dbReference type="EMBL" id="JAYKLX010000001">
    <property type="protein sequence ID" value="MEB3344317.1"/>
    <property type="molecule type" value="Genomic_DNA"/>
</dbReference>
<dbReference type="Pfam" id="PF13573">
    <property type="entry name" value="SprB"/>
    <property type="match status" value="3"/>
</dbReference>
<evidence type="ECO:0000259" key="3">
    <source>
        <dbReference type="Pfam" id="PF18962"/>
    </source>
</evidence>
<proteinExistence type="predicted"/>
<dbReference type="InterPro" id="IPR026444">
    <property type="entry name" value="Secre_tail"/>
</dbReference>